<accession>A0AAE0JYE6</accession>
<reference evidence="1" key="1">
    <citation type="journal article" date="2023" name="Mol. Phylogenet. Evol.">
        <title>Genome-scale phylogeny and comparative genomics of the fungal order Sordariales.</title>
        <authorList>
            <person name="Hensen N."/>
            <person name="Bonometti L."/>
            <person name="Westerberg I."/>
            <person name="Brannstrom I.O."/>
            <person name="Guillou S."/>
            <person name="Cros-Aarteil S."/>
            <person name="Calhoun S."/>
            <person name="Haridas S."/>
            <person name="Kuo A."/>
            <person name="Mondo S."/>
            <person name="Pangilinan J."/>
            <person name="Riley R."/>
            <person name="LaButti K."/>
            <person name="Andreopoulos B."/>
            <person name="Lipzen A."/>
            <person name="Chen C."/>
            <person name="Yan M."/>
            <person name="Daum C."/>
            <person name="Ng V."/>
            <person name="Clum A."/>
            <person name="Steindorff A."/>
            <person name="Ohm R.A."/>
            <person name="Martin F."/>
            <person name="Silar P."/>
            <person name="Natvig D.O."/>
            <person name="Lalanne C."/>
            <person name="Gautier V."/>
            <person name="Ament-Velasquez S.L."/>
            <person name="Kruys A."/>
            <person name="Hutchinson M.I."/>
            <person name="Powell A.J."/>
            <person name="Barry K."/>
            <person name="Miller A.N."/>
            <person name="Grigoriev I.V."/>
            <person name="Debuchy R."/>
            <person name="Gladieux P."/>
            <person name="Hiltunen Thoren M."/>
            <person name="Johannesson H."/>
        </authorList>
    </citation>
    <scope>NUCLEOTIDE SEQUENCE</scope>
    <source>
        <strain evidence="1">CBS 958.72</strain>
    </source>
</reference>
<gene>
    <name evidence="1" type="ORF">B0T24DRAFT_708842</name>
</gene>
<dbReference type="Proteomes" id="UP001287356">
    <property type="component" value="Unassembled WGS sequence"/>
</dbReference>
<evidence type="ECO:0000313" key="2">
    <source>
        <dbReference type="Proteomes" id="UP001287356"/>
    </source>
</evidence>
<reference evidence="1" key="2">
    <citation type="submission" date="2023-06" db="EMBL/GenBank/DDBJ databases">
        <authorList>
            <consortium name="Lawrence Berkeley National Laboratory"/>
            <person name="Haridas S."/>
            <person name="Hensen N."/>
            <person name="Bonometti L."/>
            <person name="Westerberg I."/>
            <person name="Brannstrom I.O."/>
            <person name="Guillou S."/>
            <person name="Cros-Aarteil S."/>
            <person name="Calhoun S."/>
            <person name="Kuo A."/>
            <person name="Mondo S."/>
            <person name="Pangilinan J."/>
            <person name="Riley R."/>
            <person name="Labutti K."/>
            <person name="Andreopoulos B."/>
            <person name="Lipzen A."/>
            <person name="Chen C."/>
            <person name="Yanf M."/>
            <person name="Daum C."/>
            <person name="Ng V."/>
            <person name="Clum A."/>
            <person name="Steindorff A."/>
            <person name="Ohm R."/>
            <person name="Martin F."/>
            <person name="Silar P."/>
            <person name="Natvig D."/>
            <person name="Lalanne C."/>
            <person name="Gautier V."/>
            <person name="Ament-Velasquez S.L."/>
            <person name="Kruys A."/>
            <person name="Hutchinson M.I."/>
            <person name="Powell A.J."/>
            <person name="Barry K."/>
            <person name="Miller A.N."/>
            <person name="Grigoriev I.V."/>
            <person name="Debuchy R."/>
            <person name="Gladieux P."/>
            <person name="Thoren M.H."/>
            <person name="Johannesson H."/>
        </authorList>
    </citation>
    <scope>NUCLEOTIDE SEQUENCE</scope>
    <source>
        <strain evidence="1">CBS 958.72</strain>
    </source>
</reference>
<comment type="caution">
    <text evidence="1">The sequence shown here is derived from an EMBL/GenBank/DDBJ whole genome shotgun (WGS) entry which is preliminary data.</text>
</comment>
<dbReference type="EMBL" id="JAULSN010000007">
    <property type="protein sequence ID" value="KAK3366619.1"/>
    <property type="molecule type" value="Genomic_DNA"/>
</dbReference>
<dbReference type="AlphaFoldDB" id="A0AAE0JYE6"/>
<name>A0AAE0JYE6_9PEZI</name>
<evidence type="ECO:0000313" key="1">
    <source>
        <dbReference type="EMBL" id="KAK3366619.1"/>
    </source>
</evidence>
<protein>
    <recommendedName>
        <fullName evidence="3">HNH nuclease domain-containing protein</fullName>
    </recommendedName>
</protein>
<keyword evidence="2" id="KW-1185">Reference proteome</keyword>
<evidence type="ECO:0008006" key="3">
    <source>
        <dbReference type="Google" id="ProtNLM"/>
    </source>
</evidence>
<sequence length="315" mass="36454">MQEPDWDGMLAEFPRRDSTTPIRRDALRRILEMDLEREPTGHLLPRYWEDLFPTLTGEPHDQYKPLRQAVIATVMIMDINTVREMASPSLTSLQRQCIISGFLKDLTDGDMDMDSGSIRRRRDKRPTPRELWAIHCRTIFSSKNGGQRQIMERDQSEQAASQLVERGLFRLQTARYQREDHQGLNPNGFTTRYTRVKLQFHWMPRRKDIASTATPLDISKNARPQDFSDLFGKTYGDLETSGLNPVFAQDRQSSLSHRVQTGDIFYVKFEHHYAERMLSDFRIQWAAIKISSLAVGAESLDDVGDSADYLDKNLN</sequence>
<proteinExistence type="predicted"/>
<organism evidence="1 2">
    <name type="scientific">Lasiosphaeria ovina</name>
    <dbReference type="NCBI Taxonomy" id="92902"/>
    <lineage>
        <taxon>Eukaryota</taxon>
        <taxon>Fungi</taxon>
        <taxon>Dikarya</taxon>
        <taxon>Ascomycota</taxon>
        <taxon>Pezizomycotina</taxon>
        <taxon>Sordariomycetes</taxon>
        <taxon>Sordariomycetidae</taxon>
        <taxon>Sordariales</taxon>
        <taxon>Lasiosphaeriaceae</taxon>
        <taxon>Lasiosphaeria</taxon>
    </lineage>
</organism>